<dbReference type="EMBL" id="JADBEJ010000005">
    <property type="protein sequence ID" value="MBE1578829.1"/>
    <property type="molecule type" value="Genomic_DNA"/>
</dbReference>
<feature type="compositionally biased region" description="Acidic residues" evidence="1">
    <location>
        <begin position="173"/>
        <end position="186"/>
    </location>
</feature>
<evidence type="ECO:0000313" key="3">
    <source>
        <dbReference type="Proteomes" id="UP000656548"/>
    </source>
</evidence>
<feature type="region of interest" description="Disordered" evidence="1">
    <location>
        <begin position="163"/>
        <end position="186"/>
    </location>
</feature>
<accession>A0ABR9LDR4</accession>
<keyword evidence="3" id="KW-1185">Reference proteome</keyword>
<dbReference type="RefSeq" id="WP_192745708.1">
    <property type="nucleotide sequence ID" value="NZ_JADBEJ010000005.1"/>
</dbReference>
<organism evidence="2 3">
    <name type="scientific">Amycolatopsis roodepoortensis</name>
    <dbReference type="NCBI Taxonomy" id="700274"/>
    <lineage>
        <taxon>Bacteria</taxon>
        <taxon>Bacillati</taxon>
        <taxon>Actinomycetota</taxon>
        <taxon>Actinomycetes</taxon>
        <taxon>Pseudonocardiales</taxon>
        <taxon>Pseudonocardiaceae</taxon>
        <taxon>Amycolatopsis</taxon>
    </lineage>
</organism>
<proteinExistence type="predicted"/>
<evidence type="ECO:0000313" key="2">
    <source>
        <dbReference type="EMBL" id="MBE1578829.1"/>
    </source>
</evidence>
<evidence type="ECO:0000256" key="1">
    <source>
        <dbReference type="SAM" id="MobiDB-lite"/>
    </source>
</evidence>
<sequence>MTDNRKLKEIIHVRQHAFDVTYRQARRDVERELAITTKYPHLTPIWDKGLVESPRPRPTVGQHRAALGAIELALRDTGILEDAQQRDRWRTIDGHIDLDWVGGPHAWEVVRELLYFAQNPDTGTIESGELLPGINALGELNAVWLDGVRVRFRPFRPIGLTPGRSAMWRHPDEDEQYEEADDDQLV</sequence>
<dbReference type="Proteomes" id="UP000656548">
    <property type="component" value="Unassembled WGS sequence"/>
</dbReference>
<name>A0ABR9LDR4_9PSEU</name>
<protein>
    <submittedName>
        <fullName evidence="2">Uncharacterized protein</fullName>
    </submittedName>
</protein>
<reference evidence="2 3" key="1">
    <citation type="submission" date="2020-10" db="EMBL/GenBank/DDBJ databases">
        <title>Sequencing the genomes of 1000 actinobacteria strains.</title>
        <authorList>
            <person name="Klenk H.-P."/>
        </authorList>
    </citation>
    <scope>NUCLEOTIDE SEQUENCE [LARGE SCALE GENOMIC DNA]</scope>
    <source>
        <strain evidence="2 3">DSM 46661</strain>
    </source>
</reference>
<comment type="caution">
    <text evidence="2">The sequence shown here is derived from an EMBL/GenBank/DDBJ whole genome shotgun (WGS) entry which is preliminary data.</text>
</comment>
<gene>
    <name evidence="2" type="ORF">H4W30_005889</name>
</gene>